<dbReference type="RefSeq" id="WP_146654365.1">
    <property type="nucleotide sequence ID" value="NZ_CP012333.1"/>
</dbReference>
<dbReference type="EMBL" id="CP012333">
    <property type="protein sequence ID" value="AKV03626.1"/>
    <property type="molecule type" value="Genomic_DNA"/>
</dbReference>
<dbReference type="AlphaFoldDB" id="A0A0K1QCW3"/>
<protein>
    <submittedName>
        <fullName evidence="1">Alkylmercury lyase</fullName>
    </submittedName>
</protein>
<dbReference type="Proteomes" id="UP000064967">
    <property type="component" value="Chromosome"/>
</dbReference>
<gene>
    <name evidence="1" type="ORF">AKJ09_10289</name>
</gene>
<dbReference type="STRING" id="1391654.AKJ09_10289"/>
<dbReference type="KEGG" id="llu:AKJ09_10289"/>
<organism evidence="1 2">
    <name type="scientific">Labilithrix luteola</name>
    <dbReference type="NCBI Taxonomy" id="1391654"/>
    <lineage>
        <taxon>Bacteria</taxon>
        <taxon>Pseudomonadati</taxon>
        <taxon>Myxococcota</taxon>
        <taxon>Polyangia</taxon>
        <taxon>Polyangiales</taxon>
        <taxon>Labilitrichaceae</taxon>
        <taxon>Labilithrix</taxon>
    </lineage>
</organism>
<accession>A0A0K1QCW3</accession>
<evidence type="ECO:0000313" key="1">
    <source>
        <dbReference type="EMBL" id="AKV03626.1"/>
    </source>
</evidence>
<proteinExistence type="predicted"/>
<dbReference type="OrthoDB" id="5520377at2"/>
<reference evidence="1 2" key="1">
    <citation type="submission" date="2015-08" db="EMBL/GenBank/DDBJ databases">
        <authorList>
            <person name="Babu N.S."/>
            <person name="Beckwith C.J."/>
            <person name="Beseler K.G."/>
            <person name="Brison A."/>
            <person name="Carone J.V."/>
            <person name="Caskin T.P."/>
            <person name="Diamond M."/>
            <person name="Durham M.E."/>
            <person name="Foxe J.M."/>
            <person name="Go M."/>
            <person name="Henderson B.A."/>
            <person name="Jones I.B."/>
            <person name="McGettigan J.A."/>
            <person name="Micheletti S.J."/>
            <person name="Nasrallah M.E."/>
            <person name="Ortiz D."/>
            <person name="Piller C.R."/>
            <person name="Privatt S.R."/>
            <person name="Schneider S.L."/>
            <person name="Sharp S."/>
            <person name="Smith T.C."/>
            <person name="Stanton J.D."/>
            <person name="Ullery H.E."/>
            <person name="Wilson R.J."/>
            <person name="Serrano M.G."/>
            <person name="Buck G."/>
            <person name="Lee V."/>
            <person name="Wang Y."/>
            <person name="Carvalho R."/>
            <person name="Voegtly L."/>
            <person name="Shi R."/>
            <person name="Duckworth R."/>
            <person name="Johnson A."/>
            <person name="Loviza R."/>
            <person name="Walstead R."/>
            <person name="Shah Z."/>
            <person name="Kiflezghi M."/>
            <person name="Wade K."/>
            <person name="Ball S.L."/>
            <person name="Bradley K.W."/>
            <person name="Asai D.J."/>
            <person name="Bowman C.A."/>
            <person name="Russell D.A."/>
            <person name="Pope W.H."/>
            <person name="Jacobs-Sera D."/>
            <person name="Hendrix R.W."/>
            <person name="Hatfull G.F."/>
        </authorList>
    </citation>
    <scope>NUCLEOTIDE SEQUENCE [LARGE SCALE GENOMIC DNA]</scope>
    <source>
        <strain evidence="1 2">DSM 27648</strain>
    </source>
</reference>
<dbReference type="GO" id="GO:0016829">
    <property type="term" value="F:lyase activity"/>
    <property type="evidence" value="ECO:0007669"/>
    <property type="project" value="UniProtKB-KW"/>
</dbReference>
<evidence type="ECO:0000313" key="2">
    <source>
        <dbReference type="Proteomes" id="UP000064967"/>
    </source>
</evidence>
<keyword evidence="2" id="KW-1185">Reference proteome</keyword>
<sequence length="128" mass="14030">MLGHEGMRLIEILYFDSCPGWRGALARVQQIVAESGLHDRVEVRTVPIETEEEARSHRFIGSPTVRIDGQDVEAAAETRGSYGLQCRLYGHGGRFEGLPPVDVIRVALGLAPLDSPSESPSQTCCARR</sequence>
<keyword evidence="1" id="KW-0456">Lyase</keyword>
<name>A0A0K1QCW3_9BACT</name>